<name>A0A392UYE7_9FABA</name>
<feature type="non-terminal residue" evidence="1">
    <location>
        <position position="1"/>
    </location>
</feature>
<organism evidence="1 2">
    <name type="scientific">Trifolium medium</name>
    <dbReference type="NCBI Taxonomy" id="97028"/>
    <lineage>
        <taxon>Eukaryota</taxon>
        <taxon>Viridiplantae</taxon>
        <taxon>Streptophyta</taxon>
        <taxon>Embryophyta</taxon>
        <taxon>Tracheophyta</taxon>
        <taxon>Spermatophyta</taxon>
        <taxon>Magnoliopsida</taxon>
        <taxon>eudicotyledons</taxon>
        <taxon>Gunneridae</taxon>
        <taxon>Pentapetalae</taxon>
        <taxon>rosids</taxon>
        <taxon>fabids</taxon>
        <taxon>Fabales</taxon>
        <taxon>Fabaceae</taxon>
        <taxon>Papilionoideae</taxon>
        <taxon>50 kb inversion clade</taxon>
        <taxon>NPAAA clade</taxon>
        <taxon>Hologalegina</taxon>
        <taxon>IRL clade</taxon>
        <taxon>Trifolieae</taxon>
        <taxon>Trifolium</taxon>
    </lineage>
</organism>
<keyword evidence="2" id="KW-1185">Reference proteome</keyword>
<protein>
    <submittedName>
        <fullName evidence="1">Uncharacterized protein</fullName>
    </submittedName>
</protein>
<evidence type="ECO:0000313" key="2">
    <source>
        <dbReference type="Proteomes" id="UP000265520"/>
    </source>
</evidence>
<comment type="caution">
    <text evidence="1">The sequence shown here is derived from an EMBL/GenBank/DDBJ whole genome shotgun (WGS) entry which is preliminary data.</text>
</comment>
<gene>
    <name evidence="1" type="ORF">A2U01_0100451</name>
</gene>
<proteinExistence type="predicted"/>
<dbReference type="EMBL" id="LXQA010967892">
    <property type="protein sequence ID" value="MCI79180.1"/>
    <property type="molecule type" value="Genomic_DNA"/>
</dbReference>
<sequence length="39" mass="4405">KKDSNLKSQPVQTCWIEPKKLIVDPVKICSKVELQPVQG</sequence>
<reference evidence="1 2" key="1">
    <citation type="journal article" date="2018" name="Front. Plant Sci.">
        <title>Red Clover (Trifolium pratense) and Zigzag Clover (T. medium) - A Picture of Genomic Similarities and Differences.</title>
        <authorList>
            <person name="Dluhosova J."/>
            <person name="Istvanek J."/>
            <person name="Nedelnik J."/>
            <person name="Repkova J."/>
        </authorList>
    </citation>
    <scope>NUCLEOTIDE SEQUENCE [LARGE SCALE GENOMIC DNA]</scope>
    <source>
        <strain evidence="2">cv. 10/8</strain>
        <tissue evidence="1">Leaf</tissue>
    </source>
</reference>
<dbReference type="Proteomes" id="UP000265520">
    <property type="component" value="Unassembled WGS sequence"/>
</dbReference>
<dbReference type="AlphaFoldDB" id="A0A392UYE7"/>
<accession>A0A392UYE7</accession>
<evidence type="ECO:0000313" key="1">
    <source>
        <dbReference type="EMBL" id="MCI79180.1"/>
    </source>
</evidence>